<evidence type="ECO:0000313" key="1">
    <source>
        <dbReference type="EMBL" id="VEL39487.1"/>
    </source>
</evidence>
<gene>
    <name evidence="1" type="ORF">PXEA_LOCUS32927</name>
</gene>
<dbReference type="EMBL" id="CAAALY010261400">
    <property type="protein sequence ID" value="VEL39487.1"/>
    <property type="molecule type" value="Genomic_DNA"/>
</dbReference>
<evidence type="ECO:0000313" key="2">
    <source>
        <dbReference type="Proteomes" id="UP000784294"/>
    </source>
</evidence>
<accession>A0A3S5B3N2</accession>
<protein>
    <submittedName>
        <fullName evidence="1">Uncharacterized protein</fullName>
    </submittedName>
</protein>
<name>A0A3S5B3N2_9PLAT</name>
<proteinExistence type="predicted"/>
<dbReference type="AlphaFoldDB" id="A0A3S5B3N2"/>
<reference evidence="1" key="1">
    <citation type="submission" date="2018-11" db="EMBL/GenBank/DDBJ databases">
        <authorList>
            <consortium name="Pathogen Informatics"/>
        </authorList>
    </citation>
    <scope>NUCLEOTIDE SEQUENCE</scope>
</reference>
<sequence length="217" mass="24479">MLSVTAVQTNAWHWLLEVAERRPADADLNQGPGGMLSIFLCCGRHLHVLSFYAHCSLYCLLLNREEHPPERYSEAGRRTPSFRGQAFDATHQLGAKVAGRLACVTLSCVSVCEHEERSRTGRRQGPAIGCDNLESGQFRVAQLWLHCLVCRICSHLKALPLHWTPYSRPPVPARRPVEMGLESPVRLRTRKLRSPLDSHPIASCVWRPSIVHIYTDE</sequence>
<comment type="caution">
    <text evidence="1">The sequence shown here is derived from an EMBL/GenBank/DDBJ whole genome shotgun (WGS) entry which is preliminary data.</text>
</comment>
<dbReference type="Proteomes" id="UP000784294">
    <property type="component" value="Unassembled WGS sequence"/>
</dbReference>
<keyword evidence="2" id="KW-1185">Reference proteome</keyword>
<organism evidence="1 2">
    <name type="scientific">Protopolystoma xenopodis</name>
    <dbReference type="NCBI Taxonomy" id="117903"/>
    <lineage>
        <taxon>Eukaryota</taxon>
        <taxon>Metazoa</taxon>
        <taxon>Spiralia</taxon>
        <taxon>Lophotrochozoa</taxon>
        <taxon>Platyhelminthes</taxon>
        <taxon>Monogenea</taxon>
        <taxon>Polyopisthocotylea</taxon>
        <taxon>Polystomatidea</taxon>
        <taxon>Polystomatidae</taxon>
        <taxon>Protopolystoma</taxon>
    </lineage>
</organism>